<evidence type="ECO:0000256" key="1">
    <source>
        <dbReference type="ARBA" id="ARBA00022485"/>
    </source>
</evidence>
<feature type="domain" description="4Fe-4S ferredoxin-type" evidence="8">
    <location>
        <begin position="15"/>
        <end position="45"/>
    </location>
</feature>
<dbReference type="InterPro" id="IPR004017">
    <property type="entry name" value="Cys_rich_dom"/>
</dbReference>
<keyword evidence="2 6" id="KW-0479">Metal-binding</keyword>
<dbReference type="InterPro" id="IPR009051">
    <property type="entry name" value="Helical_ferredxn"/>
</dbReference>
<dbReference type="InterPro" id="IPR012257">
    <property type="entry name" value="Glc_ox_4Fe-4S"/>
</dbReference>
<reference evidence="9 10" key="1">
    <citation type="submission" date="2019-03" db="EMBL/GenBank/DDBJ databases">
        <title>Genomic Encyclopedia of Type Strains, Phase IV (KMG-IV): sequencing the most valuable type-strain genomes for metagenomic binning, comparative biology and taxonomic classification.</title>
        <authorList>
            <person name="Goeker M."/>
        </authorList>
    </citation>
    <scope>NUCLEOTIDE SEQUENCE [LARGE SCALE GENOMIC DNA]</scope>
    <source>
        <strain evidence="9 10">DSM 26377</strain>
    </source>
</reference>
<sequence>MIGAMSAPAFALHDARLLADADLCVKCGLCLPHCPTYRDSQHEGDSPRGRIMLVQGLVTGLIEASPRMESHLDGCLSCGRCEDVCPARVPYSHILDAGRARLAERRPARTRLTRLLGAMLVSGGGRAVLRVAWALYRVSGLQALMRRAGVLGRGRLARLESMVPASSVLARLPTSSPPSVRVASDLRESISVFRGCASDLFERDAIGAVERLLAAAGYAVQPAAGQGCCGALHQHAGLPVQASTCAQKNIAAFACSERVASLTTGCAATLKDYAHLAPQGGAAFAARVKEYSDWLLPRADRLQFAPLHKRAALHTPCTAASAMKSDAGLRALLARIPGLEVVELDRGFGCCGAAGSHFVTHPDESDRLLTPKLASIARVAPDFIISGNVGCSLHIAGGLTRQASSVPHPEQRSSSPVSAEQASAPPASMTSRVPPVLHPAQLLAQQLLVLPPHAPSPPRS</sequence>
<feature type="region of interest" description="Disordered" evidence="7">
    <location>
        <begin position="402"/>
        <end position="436"/>
    </location>
</feature>
<feature type="compositionally biased region" description="Polar residues" evidence="7">
    <location>
        <begin position="412"/>
        <end position="421"/>
    </location>
</feature>
<dbReference type="Pfam" id="PF13183">
    <property type="entry name" value="Fer4_8"/>
    <property type="match status" value="1"/>
</dbReference>
<dbReference type="AlphaFoldDB" id="A0A4R7NYN0"/>
<evidence type="ECO:0000256" key="5">
    <source>
        <dbReference type="ARBA" id="ARBA00023014"/>
    </source>
</evidence>
<comment type="cofactor">
    <cofactor evidence="6">
        <name>[4Fe-4S] cluster</name>
        <dbReference type="ChEBI" id="CHEBI:49883"/>
    </cofactor>
    <text evidence="6">Binds 2 [4Fe-4S] clusters.</text>
</comment>
<feature type="domain" description="4Fe-4S ferredoxin-type" evidence="8">
    <location>
        <begin position="66"/>
        <end position="96"/>
    </location>
</feature>
<dbReference type="PROSITE" id="PS00198">
    <property type="entry name" value="4FE4S_FER_1"/>
    <property type="match status" value="2"/>
</dbReference>
<dbReference type="SUPFAM" id="SSF46548">
    <property type="entry name" value="alpha-helical ferredoxin"/>
    <property type="match status" value="1"/>
</dbReference>
<organism evidence="9 10">
    <name type="scientific">Panacagrimonas perspica</name>
    <dbReference type="NCBI Taxonomy" id="381431"/>
    <lineage>
        <taxon>Bacteria</taxon>
        <taxon>Pseudomonadati</taxon>
        <taxon>Pseudomonadota</taxon>
        <taxon>Gammaproteobacteria</taxon>
        <taxon>Nevskiales</taxon>
        <taxon>Nevskiaceae</taxon>
        <taxon>Panacagrimonas</taxon>
    </lineage>
</organism>
<gene>
    <name evidence="9" type="ORF">DFR24_4084</name>
</gene>
<dbReference type="OrthoDB" id="9765258at2"/>
<name>A0A4R7NYN0_9GAMM</name>
<evidence type="ECO:0000256" key="6">
    <source>
        <dbReference type="PIRNR" id="PIRNR000139"/>
    </source>
</evidence>
<dbReference type="PIRSF" id="PIRSF000139">
    <property type="entry name" value="Glc_ox_4Fe-4S"/>
    <property type="match status" value="1"/>
</dbReference>
<evidence type="ECO:0000256" key="7">
    <source>
        <dbReference type="SAM" id="MobiDB-lite"/>
    </source>
</evidence>
<dbReference type="Gene3D" id="1.10.1060.10">
    <property type="entry name" value="Alpha-helical ferredoxin"/>
    <property type="match status" value="1"/>
</dbReference>
<dbReference type="PANTHER" id="PTHR32479">
    <property type="entry name" value="GLYCOLATE OXIDASE IRON-SULFUR SUBUNIT"/>
    <property type="match status" value="1"/>
</dbReference>
<dbReference type="GO" id="GO:0046872">
    <property type="term" value="F:metal ion binding"/>
    <property type="evidence" value="ECO:0007669"/>
    <property type="project" value="UniProtKB-UniRule"/>
</dbReference>
<dbReference type="Pfam" id="PF02754">
    <property type="entry name" value="CCG"/>
    <property type="match status" value="2"/>
</dbReference>
<evidence type="ECO:0000259" key="8">
    <source>
        <dbReference type="PROSITE" id="PS51379"/>
    </source>
</evidence>
<evidence type="ECO:0000256" key="3">
    <source>
        <dbReference type="ARBA" id="ARBA00022737"/>
    </source>
</evidence>
<comment type="catalytic activity">
    <reaction evidence="6">
        <text>glycolate + A = glyoxylate + AH2</text>
        <dbReference type="Rhea" id="RHEA:21264"/>
        <dbReference type="ChEBI" id="CHEBI:13193"/>
        <dbReference type="ChEBI" id="CHEBI:17499"/>
        <dbReference type="ChEBI" id="CHEBI:29805"/>
        <dbReference type="ChEBI" id="CHEBI:36655"/>
        <dbReference type="EC" id="1.1.99.14"/>
    </reaction>
</comment>
<dbReference type="PROSITE" id="PS51379">
    <property type="entry name" value="4FE4S_FER_2"/>
    <property type="match status" value="2"/>
</dbReference>
<dbReference type="GO" id="GO:0019154">
    <property type="term" value="F:glycolate dehydrogenase activity"/>
    <property type="evidence" value="ECO:0007669"/>
    <property type="project" value="UniProtKB-EC"/>
</dbReference>
<evidence type="ECO:0000313" key="9">
    <source>
        <dbReference type="EMBL" id="TDU25640.1"/>
    </source>
</evidence>
<keyword evidence="1 6" id="KW-0004">4Fe-4S</keyword>
<evidence type="ECO:0000313" key="10">
    <source>
        <dbReference type="Proteomes" id="UP000295341"/>
    </source>
</evidence>
<keyword evidence="6" id="KW-0249">Electron transport</keyword>
<keyword evidence="6" id="KW-0813">Transport</keyword>
<evidence type="ECO:0000256" key="2">
    <source>
        <dbReference type="ARBA" id="ARBA00022723"/>
    </source>
</evidence>
<dbReference type="InterPro" id="IPR017896">
    <property type="entry name" value="4Fe4S_Fe-S-bd"/>
</dbReference>
<protein>
    <recommendedName>
        <fullName evidence="6">Glycolate oxidase iron-sulfur subunit</fullName>
        <ecNumber evidence="6">1.1.99.14</ecNumber>
    </recommendedName>
</protein>
<keyword evidence="4 6" id="KW-0408">Iron</keyword>
<comment type="catalytic activity">
    <reaction evidence="6">
        <text>(R)-lactate + A = pyruvate + AH2</text>
        <dbReference type="Rhea" id="RHEA:15089"/>
        <dbReference type="ChEBI" id="CHEBI:13193"/>
        <dbReference type="ChEBI" id="CHEBI:15361"/>
        <dbReference type="ChEBI" id="CHEBI:16004"/>
        <dbReference type="ChEBI" id="CHEBI:17499"/>
    </reaction>
</comment>
<accession>A0A4R7NYN0</accession>
<dbReference type="PANTHER" id="PTHR32479:SF17">
    <property type="entry name" value="GLYCOLATE OXIDASE IRON-SULFUR SUBUNIT"/>
    <property type="match status" value="1"/>
</dbReference>
<comment type="function">
    <text evidence="6">Component of a complex that catalyzes the oxidation of glycolate to glyoxylate.</text>
</comment>
<proteinExistence type="predicted"/>
<comment type="caution">
    <text evidence="9">The sequence shown here is derived from an EMBL/GenBank/DDBJ whole genome shotgun (WGS) entry which is preliminary data.</text>
</comment>
<keyword evidence="10" id="KW-1185">Reference proteome</keyword>
<dbReference type="GO" id="GO:0051539">
    <property type="term" value="F:4 iron, 4 sulfur cluster binding"/>
    <property type="evidence" value="ECO:0007669"/>
    <property type="project" value="UniProtKB-UniRule"/>
</dbReference>
<dbReference type="Proteomes" id="UP000295341">
    <property type="component" value="Unassembled WGS sequence"/>
</dbReference>
<dbReference type="InterPro" id="IPR017900">
    <property type="entry name" value="4Fe4S_Fe_S_CS"/>
</dbReference>
<dbReference type="EC" id="1.1.99.14" evidence="6"/>
<evidence type="ECO:0000256" key="4">
    <source>
        <dbReference type="ARBA" id="ARBA00023004"/>
    </source>
</evidence>
<keyword evidence="5 6" id="KW-0411">Iron-sulfur</keyword>
<keyword evidence="3" id="KW-0677">Repeat</keyword>
<dbReference type="EMBL" id="SOBT01000011">
    <property type="protein sequence ID" value="TDU25640.1"/>
    <property type="molecule type" value="Genomic_DNA"/>
</dbReference>